<comment type="caution">
    <text evidence="2">The sequence shown here is derived from an EMBL/GenBank/DDBJ whole genome shotgun (WGS) entry which is preliminary data.</text>
</comment>
<sequence>MPFTPSHAVVALPFVRTPLVPAAIAVGAMTPDLPLFVRGIPLHYGLTHSLIWLPATIALALVLLLVWRCVLRPAARELSPRRLAERLPALWDRGAGDAARETFARRSTDAAPPRPSVAATLLLLASLVIGLLTHIVWDLFTHEGRWGTLIVPALAEPWGPFPGYRWLQHGSSAVGLAILAVWATVWLATRHPVDVPRLFPGWVRWTVWLSLPALLVGAAVWGLVAFGPFTADFTPAHLAYRMLPPACAAWGALVVVVCAVVQIVRSRGSHSGESEPHVRGAA</sequence>
<keyword evidence="3" id="KW-1185">Reference proteome</keyword>
<feature type="transmembrane region" description="Helical" evidence="1">
    <location>
        <begin position="209"/>
        <end position="231"/>
    </location>
</feature>
<evidence type="ECO:0008006" key="4">
    <source>
        <dbReference type="Google" id="ProtNLM"/>
    </source>
</evidence>
<dbReference type="Proteomes" id="UP001501697">
    <property type="component" value="Unassembled WGS sequence"/>
</dbReference>
<evidence type="ECO:0000256" key="1">
    <source>
        <dbReference type="SAM" id="Phobius"/>
    </source>
</evidence>
<feature type="transmembrane region" description="Helical" evidence="1">
    <location>
        <begin position="166"/>
        <end position="188"/>
    </location>
</feature>
<protein>
    <recommendedName>
        <fullName evidence="4">DUF4184 family protein</fullName>
    </recommendedName>
</protein>
<organism evidence="2 3">
    <name type="scientific">Microbacterium awajiense</name>
    <dbReference type="NCBI Taxonomy" id="415214"/>
    <lineage>
        <taxon>Bacteria</taxon>
        <taxon>Bacillati</taxon>
        <taxon>Actinomycetota</taxon>
        <taxon>Actinomycetes</taxon>
        <taxon>Micrococcales</taxon>
        <taxon>Microbacteriaceae</taxon>
        <taxon>Microbacterium</taxon>
    </lineage>
</organism>
<feature type="transmembrane region" description="Helical" evidence="1">
    <location>
        <begin position="243"/>
        <end position="264"/>
    </location>
</feature>
<dbReference type="InterPro" id="IPR025238">
    <property type="entry name" value="DUF4184"/>
</dbReference>
<feature type="transmembrane region" description="Helical" evidence="1">
    <location>
        <begin position="116"/>
        <end position="137"/>
    </location>
</feature>
<evidence type="ECO:0000313" key="3">
    <source>
        <dbReference type="Proteomes" id="UP001501697"/>
    </source>
</evidence>
<proteinExistence type="predicted"/>
<evidence type="ECO:0000313" key="2">
    <source>
        <dbReference type="EMBL" id="GAA3622651.1"/>
    </source>
</evidence>
<keyword evidence="1" id="KW-1133">Transmembrane helix</keyword>
<keyword evidence="1" id="KW-0472">Membrane</keyword>
<dbReference type="RefSeq" id="WP_344735866.1">
    <property type="nucleotide sequence ID" value="NZ_BAAAYU010000001.1"/>
</dbReference>
<dbReference type="Pfam" id="PF13803">
    <property type="entry name" value="DUF4184"/>
    <property type="match status" value="1"/>
</dbReference>
<name>A0ABP7A0L3_9MICO</name>
<accession>A0ABP7A0L3</accession>
<dbReference type="EMBL" id="BAAAYU010000001">
    <property type="protein sequence ID" value="GAA3622651.1"/>
    <property type="molecule type" value="Genomic_DNA"/>
</dbReference>
<reference evidence="3" key="1">
    <citation type="journal article" date="2019" name="Int. J. Syst. Evol. Microbiol.">
        <title>The Global Catalogue of Microorganisms (GCM) 10K type strain sequencing project: providing services to taxonomists for standard genome sequencing and annotation.</title>
        <authorList>
            <consortium name="The Broad Institute Genomics Platform"/>
            <consortium name="The Broad Institute Genome Sequencing Center for Infectious Disease"/>
            <person name="Wu L."/>
            <person name="Ma J."/>
        </authorList>
    </citation>
    <scope>NUCLEOTIDE SEQUENCE [LARGE SCALE GENOMIC DNA]</scope>
    <source>
        <strain evidence="3">JCM 16544</strain>
    </source>
</reference>
<feature type="transmembrane region" description="Helical" evidence="1">
    <location>
        <begin position="51"/>
        <end position="71"/>
    </location>
</feature>
<gene>
    <name evidence="2" type="ORF">GCM10022200_01020</name>
</gene>
<keyword evidence="1" id="KW-0812">Transmembrane</keyword>